<dbReference type="InterPro" id="IPR051406">
    <property type="entry name" value="PLD_domain"/>
</dbReference>
<evidence type="ECO:0000259" key="7">
    <source>
        <dbReference type="PROSITE" id="PS50035"/>
    </source>
</evidence>
<reference evidence="8 9" key="1">
    <citation type="submission" date="2020-08" db="EMBL/GenBank/DDBJ databases">
        <title>Adhaeribacter dokdonensis sp. nov., isolated from the rhizosphere of Elymus tsukushiensis, a plant native to the Dokdo Islands, Republic of Korea.</title>
        <authorList>
            <person name="Ghim S.Y."/>
        </authorList>
    </citation>
    <scope>NUCLEOTIDE SEQUENCE [LARGE SCALE GENOMIC DNA]</scope>
    <source>
        <strain evidence="8 9">KUDC8001</strain>
    </source>
</reference>
<accession>A0A7L7LDC5</accession>
<dbReference type="RefSeq" id="WP_182413280.1">
    <property type="nucleotide sequence ID" value="NZ_CP055153.1"/>
</dbReference>
<dbReference type="SMART" id="SM00155">
    <property type="entry name" value="PLDc"/>
    <property type="match status" value="1"/>
</dbReference>
<dbReference type="EC" id="3.1.4.4" evidence="3"/>
<comment type="catalytic activity">
    <reaction evidence="1">
        <text>a 1,2-diacyl-sn-glycero-3-phosphocholine + H2O = a 1,2-diacyl-sn-glycero-3-phosphate + choline + H(+)</text>
        <dbReference type="Rhea" id="RHEA:14445"/>
        <dbReference type="ChEBI" id="CHEBI:15354"/>
        <dbReference type="ChEBI" id="CHEBI:15377"/>
        <dbReference type="ChEBI" id="CHEBI:15378"/>
        <dbReference type="ChEBI" id="CHEBI:57643"/>
        <dbReference type="ChEBI" id="CHEBI:58608"/>
        <dbReference type="EC" id="3.1.4.4"/>
    </reaction>
</comment>
<dbReference type="GO" id="GO:0004630">
    <property type="term" value="F:phospholipase D activity"/>
    <property type="evidence" value="ECO:0007669"/>
    <property type="project" value="UniProtKB-EC"/>
</dbReference>
<keyword evidence="4" id="KW-0378">Hydrolase</keyword>
<dbReference type="GO" id="GO:0016042">
    <property type="term" value="P:lipid catabolic process"/>
    <property type="evidence" value="ECO:0007669"/>
    <property type="project" value="UniProtKB-KW"/>
</dbReference>
<dbReference type="Pfam" id="PF13091">
    <property type="entry name" value="PLDc_2"/>
    <property type="match status" value="1"/>
</dbReference>
<dbReference type="GO" id="GO:0006793">
    <property type="term" value="P:phosphorus metabolic process"/>
    <property type="evidence" value="ECO:0007669"/>
    <property type="project" value="UniProtKB-ARBA"/>
</dbReference>
<dbReference type="PROSITE" id="PS50035">
    <property type="entry name" value="PLD"/>
    <property type="match status" value="1"/>
</dbReference>
<evidence type="ECO:0000256" key="4">
    <source>
        <dbReference type="ARBA" id="ARBA00022801"/>
    </source>
</evidence>
<dbReference type="CDD" id="cd09171">
    <property type="entry name" value="PLDc_vPLD6_like"/>
    <property type="match status" value="1"/>
</dbReference>
<dbReference type="SUPFAM" id="SSF56024">
    <property type="entry name" value="Phospholipase D/nuclease"/>
    <property type="match status" value="1"/>
</dbReference>
<dbReference type="InterPro" id="IPR001736">
    <property type="entry name" value="PLipase_D/transphosphatidylase"/>
</dbReference>
<name>A0A7L7LDC5_9BACT</name>
<evidence type="ECO:0000313" key="9">
    <source>
        <dbReference type="Proteomes" id="UP000514509"/>
    </source>
</evidence>
<keyword evidence="5" id="KW-0442">Lipid degradation</keyword>
<protein>
    <recommendedName>
        <fullName evidence="3">phospholipase D</fullName>
        <ecNumber evidence="3">3.1.4.4</ecNumber>
    </recommendedName>
</protein>
<evidence type="ECO:0000256" key="2">
    <source>
        <dbReference type="ARBA" id="ARBA00008664"/>
    </source>
</evidence>
<organism evidence="8 9">
    <name type="scientific">Adhaeribacter radiodurans</name>
    <dbReference type="NCBI Taxonomy" id="2745197"/>
    <lineage>
        <taxon>Bacteria</taxon>
        <taxon>Pseudomonadati</taxon>
        <taxon>Bacteroidota</taxon>
        <taxon>Cytophagia</taxon>
        <taxon>Cytophagales</taxon>
        <taxon>Hymenobacteraceae</taxon>
        <taxon>Adhaeribacter</taxon>
    </lineage>
</organism>
<evidence type="ECO:0000256" key="1">
    <source>
        <dbReference type="ARBA" id="ARBA00000798"/>
    </source>
</evidence>
<dbReference type="EMBL" id="CP055153">
    <property type="protein sequence ID" value="QMU30838.1"/>
    <property type="molecule type" value="Genomic_DNA"/>
</dbReference>
<evidence type="ECO:0000256" key="3">
    <source>
        <dbReference type="ARBA" id="ARBA00012027"/>
    </source>
</evidence>
<dbReference type="Gene3D" id="3.30.870.10">
    <property type="entry name" value="Endonuclease Chain A"/>
    <property type="match status" value="1"/>
</dbReference>
<dbReference type="KEGG" id="add:HUW48_23640"/>
<gene>
    <name evidence="8" type="ORF">HUW48_23640</name>
</gene>
<dbReference type="InterPro" id="IPR025202">
    <property type="entry name" value="PLD-like_dom"/>
</dbReference>
<dbReference type="Proteomes" id="UP000514509">
    <property type="component" value="Chromosome"/>
</dbReference>
<dbReference type="PANTHER" id="PTHR43856:SF1">
    <property type="entry name" value="MITOCHONDRIAL CARDIOLIPIN HYDROLASE"/>
    <property type="match status" value="1"/>
</dbReference>
<dbReference type="PANTHER" id="PTHR43856">
    <property type="entry name" value="CARDIOLIPIN HYDROLASE"/>
    <property type="match status" value="1"/>
</dbReference>
<dbReference type="GO" id="GO:0016891">
    <property type="term" value="F:RNA endonuclease activity producing 5'-phosphomonoesters, hydrolytic mechanism"/>
    <property type="evidence" value="ECO:0007669"/>
    <property type="project" value="TreeGrafter"/>
</dbReference>
<keyword evidence="6" id="KW-0443">Lipid metabolism</keyword>
<proteinExistence type="inferred from homology"/>
<dbReference type="AlphaFoldDB" id="A0A7L7LDC5"/>
<evidence type="ECO:0000256" key="5">
    <source>
        <dbReference type="ARBA" id="ARBA00022963"/>
    </source>
</evidence>
<evidence type="ECO:0000256" key="6">
    <source>
        <dbReference type="ARBA" id="ARBA00023098"/>
    </source>
</evidence>
<keyword evidence="9" id="KW-1185">Reference proteome</keyword>
<evidence type="ECO:0000313" key="8">
    <source>
        <dbReference type="EMBL" id="QMU30838.1"/>
    </source>
</evidence>
<feature type="domain" description="PLD phosphodiesterase" evidence="7">
    <location>
        <begin position="98"/>
        <end position="125"/>
    </location>
</feature>
<sequence>MVSFSSLFRKPEKVIQQVYFSPGIDCLNAILEQIETARTSLKICVFTISDDRITKAILQAHRNRVAIKIITDNEKLFDMGSDIKQLAQAGISIRVDNSPNHMHHKFAIVDDYLVLTGSYNWTRSAAKYNHENLVITSAKNIVTDFRYEFDRLWSVMVPL</sequence>
<comment type="similarity">
    <text evidence="2">Belongs to the phospholipase D family.</text>
</comment>